<dbReference type="InterPro" id="IPR003960">
    <property type="entry name" value="ATPase_AAA_CS"/>
</dbReference>
<dbReference type="Gene3D" id="6.10.280.40">
    <property type="match status" value="2"/>
</dbReference>
<dbReference type="PANTHER" id="PTHR23070">
    <property type="entry name" value="BCS1 AAA-TYPE ATPASE"/>
    <property type="match status" value="1"/>
</dbReference>
<feature type="domain" description="AAA+ ATPase" evidence="7">
    <location>
        <begin position="236"/>
        <end position="380"/>
    </location>
</feature>
<sequence length="645" mass="73456">MAPSYDKTIATAASLAASLMLVRSLASELLPSEVRDALSAALNSLRSRMTWQHTIVIEETEGWSGNRVYGAVKAYLATRINANMDMQRLRVSSTEEDAKKMVVSMEAGEEMLDVHEGVEFRWFLVTREVKGDLNNGGGGAREIRSYEVRFHKRHKEKALKEYLPFIVATAKAIKDQERSLSIYMNEYGDEWSPIDLQHPSTFDTLAMDHKQKQSIVDDLDQFIKRKDYYRRIGKAWKRGYLLYGPPGTGKSSLIAAIANHLRFNIYDLELTGVNSNSDLRRLLVGMTNRSILVVEDIDCTIELKQREEDGKEHAKSNSTEKKKAEDKVTLSGLLNFIDGLWSTSGEERVIIFTTNYKERLDPALLRPGRMDMHIHMGYCTTEAFRILANNYHSINYHATYPEIEALIQEVTVTPAEVAEVLMRNDDTDVALHDLVDLLKLKKKDAIEIESKQAEEKKDANEIKTQSMQVDEKKIVDEIKTESVQVTLSGLLNFVDGLWSTSGEERIIIFTTNYKERLDPALLRPGRMDMHIHMGYCTTEAFRILANNYHSINYHATYPEIEALIQEVTVTPAEVAEVLMRNDDTDVALHDLVDLLKLKKKDAIEIESKQAEEKKDANEIKTQSMQVDEKKIVDEIKTESVQVEKK</sequence>
<comment type="catalytic activity">
    <reaction evidence="6">
        <text>ATP + H2O = ADP + phosphate + H(+)</text>
        <dbReference type="Rhea" id="RHEA:13065"/>
        <dbReference type="ChEBI" id="CHEBI:15377"/>
        <dbReference type="ChEBI" id="CHEBI:15378"/>
        <dbReference type="ChEBI" id="CHEBI:30616"/>
        <dbReference type="ChEBI" id="CHEBI:43474"/>
        <dbReference type="ChEBI" id="CHEBI:456216"/>
    </reaction>
</comment>
<dbReference type="InterPro" id="IPR050747">
    <property type="entry name" value="Mitochondrial_chaperone_BCS1"/>
</dbReference>
<dbReference type="OMA" id="YLNINTH"/>
<comment type="cofactor">
    <cofactor evidence="1">
        <name>Mg(2+)</name>
        <dbReference type="ChEBI" id="CHEBI:18420"/>
    </cofactor>
</comment>
<dbReference type="Pfam" id="PF00004">
    <property type="entry name" value="AAA"/>
    <property type="match status" value="2"/>
</dbReference>
<dbReference type="SMART" id="SM00382">
    <property type="entry name" value="AAA"/>
    <property type="match status" value="1"/>
</dbReference>
<dbReference type="AlphaFoldDB" id="M7YRN8"/>
<dbReference type="Pfam" id="PF25568">
    <property type="entry name" value="AAA_lid_At3g28540"/>
    <property type="match status" value="2"/>
</dbReference>
<dbReference type="Pfam" id="PF14363">
    <property type="entry name" value="AAA_assoc"/>
    <property type="match status" value="1"/>
</dbReference>
<dbReference type="STRING" id="4572.M7YRN8"/>
<dbReference type="InterPro" id="IPR003593">
    <property type="entry name" value="AAA+_ATPase"/>
</dbReference>
<dbReference type="EMBL" id="KD195723">
    <property type="protein sequence ID" value="EMS53318.1"/>
    <property type="molecule type" value="Genomic_DNA"/>
</dbReference>
<dbReference type="InterPro" id="IPR025753">
    <property type="entry name" value="AAA_N_dom"/>
</dbReference>
<dbReference type="FunFam" id="3.40.50.300:FF:001122">
    <property type="entry name" value="AAA-ATPase ASD, mitochondrial"/>
    <property type="match status" value="1"/>
</dbReference>
<dbReference type="SUPFAM" id="SSF52540">
    <property type="entry name" value="P-loop containing nucleoside triphosphate hydrolases"/>
    <property type="match status" value="2"/>
</dbReference>
<accession>M7YRN8</accession>
<evidence type="ECO:0000256" key="5">
    <source>
        <dbReference type="ARBA" id="ARBA00022842"/>
    </source>
</evidence>
<evidence type="ECO:0000256" key="2">
    <source>
        <dbReference type="ARBA" id="ARBA00007448"/>
    </source>
</evidence>
<proteinExistence type="inferred from homology"/>
<dbReference type="PROSITE" id="PS00674">
    <property type="entry name" value="AAA"/>
    <property type="match status" value="2"/>
</dbReference>
<keyword evidence="4" id="KW-0067">ATP-binding</keyword>
<evidence type="ECO:0000256" key="3">
    <source>
        <dbReference type="ARBA" id="ARBA00022741"/>
    </source>
</evidence>
<comment type="similarity">
    <text evidence="2">Belongs to the AAA ATPase family. BCS1 subfamily.</text>
</comment>
<dbReference type="InterPro" id="IPR003959">
    <property type="entry name" value="ATPase_AAA_core"/>
</dbReference>
<dbReference type="eggNOG" id="KOG0743">
    <property type="taxonomic scope" value="Eukaryota"/>
</dbReference>
<evidence type="ECO:0000256" key="4">
    <source>
        <dbReference type="ARBA" id="ARBA00022840"/>
    </source>
</evidence>
<dbReference type="InterPro" id="IPR058017">
    <property type="entry name" value="At3g28540-like_C"/>
</dbReference>
<keyword evidence="3" id="KW-0547">Nucleotide-binding</keyword>
<dbReference type="GO" id="GO:0006950">
    <property type="term" value="P:response to stress"/>
    <property type="evidence" value="ECO:0007669"/>
    <property type="project" value="UniProtKB-ARBA"/>
</dbReference>
<evidence type="ECO:0000256" key="1">
    <source>
        <dbReference type="ARBA" id="ARBA00001946"/>
    </source>
</evidence>
<dbReference type="InterPro" id="IPR027417">
    <property type="entry name" value="P-loop_NTPase"/>
</dbReference>
<dbReference type="CDD" id="cd19510">
    <property type="entry name" value="RecA-like_BCS1"/>
    <property type="match status" value="1"/>
</dbReference>
<reference evidence="8" key="1">
    <citation type="journal article" date="2013" name="Nature">
        <title>Draft genome of the wheat A-genome progenitor Triticum urartu.</title>
        <authorList>
            <person name="Ling H.Q."/>
            <person name="Zhao S."/>
            <person name="Liu D."/>
            <person name="Wang J."/>
            <person name="Sun H."/>
            <person name="Zhang C."/>
            <person name="Fan H."/>
            <person name="Li D."/>
            <person name="Dong L."/>
            <person name="Tao Y."/>
            <person name="Gao C."/>
            <person name="Wu H."/>
            <person name="Li Y."/>
            <person name="Cui Y."/>
            <person name="Guo X."/>
            <person name="Zheng S."/>
            <person name="Wang B."/>
            <person name="Yu K."/>
            <person name="Liang Q."/>
            <person name="Yang W."/>
            <person name="Lou X."/>
            <person name="Chen J."/>
            <person name="Feng M."/>
            <person name="Jian J."/>
            <person name="Zhang X."/>
            <person name="Luo G."/>
            <person name="Jiang Y."/>
            <person name="Liu J."/>
            <person name="Wang Z."/>
            <person name="Sha Y."/>
            <person name="Zhang B."/>
            <person name="Wu H."/>
            <person name="Tang D."/>
            <person name="Shen Q."/>
            <person name="Xue P."/>
            <person name="Zou S."/>
            <person name="Wang X."/>
            <person name="Liu X."/>
            <person name="Wang F."/>
            <person name="Yang Y."/>
            <person name="An X."/>
            <person name="Dong Z."/>
            <person name="Zhang K."/>
            <person name="Zhang X."/>
            <person name="Luo M.C."/>
            <person name="Dvorak J."/>
            <person name="Tong Y."/>
            <person name="Wang J."/>
            <person name="Yang H."/>
            <person name="Li Z."/>
            <person name="Wang D."/>
            <person name="Zhang A."/>
            <person name="Wang J."/>
        </authorList>
    </citation>
    <scope>NUCLEOTIDE SEQUENCE</scope>
</reference>
<name>M7YRN8_TRIUA</name>
<organism evidence="8">
    <name type="scientific">Triticum urartu</name>
    <name type="common">Red wild einkorn</name>
    <name type="synonym">Crithodium urartu</name>
    <dbReference type="NCBI Taxonomy" id="4572"/>
    <lineage>
        <taxon>Eukaryota</taxon>
        <taxon>Viridiplantae</taxon>
        <taxon>Streptophyta</taxon>
        <taxon>Embryophyta</taxon>
        <taxon>Tracheophyta</taxon>
        <taxon>Spermatophyta</taxon>
        <taxon>Magnoliopsida</taxon>
        <taxon>Liliopsida</taxon>
        <taxon>Poales</taxon>
        <taxon>Poaceae</taxon>
        <taxon>BOP clade</taxon>
        <taxon>Pooideae</taxon>
        <taxon>Triticodae</taxon>
        <taxon>Triticeae</taxon>
        <taxon>Triticinae</taxon>
        <taxon>Triticum</taxon>
    </lineage>
</organism>
<evidence type="ECO:0000256" key="6">
    <source>
        <dbReference type="ARBA" id="ARBA00049360"/>
    </source>
</evidence>
<dbReference type="GO" id="GO:0005524">
    <property type="term" value="F:ATP binding"/>
    <property type="evidence" value="ECO:0007669"/>
    <property type="project" value="UniProtKB-KW"/>
</dbReference>
<keyword evidence="5" id="KW-0460">Magnesium</keyword>
<evidence type="ECO:0000259" key="7">
    <source>
        <dbReference type="SMART" id="SM00382"/>
    </source>
</evidence>
<gene>
    <name evidence="8" type="ORF">TRIUR3_02114</name>
</gene>
<dbReference type="Gene3D" id="3.40.50.300">
    <property type="entry name" value="P-loop containing nucleotide triphosphate hydrolases"/>
    <property type="match status" value="2"/>
</dbReference>
<evidence type="ECO:0000313" key="8">
    <source>
        <dbReference type="EMBL" id="EMS53318.1"/>
    </source>
</evidence>
<protein>
    <submittedName>
        <fullName evidence="8">Putative mitochondrial chaperone BCS1-B</fullName>
    </submittedName>
</protein>
<dbReference type="GO" id="GO:0016887">
    <property type="term" value="F:ATP hydrolysis activity"/>
    <property type="evidence" value="ECO:0007669"/>
    <property type="project" value="InterPro"/>
</dbReference>